<proteinExistence type="predicted"/>
<dbReference type="SUPFAM" id="SSF52499">
    <property type="entry name" value="Isochorismatase-like hydrolases"/>
    <property type="match status" value="1"/>
</dbReference>
<dbReference type="AlphaFoldDB" id="A0A2K4XEZ9"/>
<dbReference type="EMBL" id="AQGW01000025">
    <property type="protein sequence ID" value="MBE0384516.1"/>
    <property type="molecule type" value="Genomic_DNA"/>
</dbReference>
<dbReference type="OrthoDB" id="9796958at2"/>
<sequence length="184" mass="20041">MSKVINVQSASSLLLIIDLQVKLAPSISGFDSILESVLKLAKVSDILKIPALITEQYIVGLGQSSAAIKHALPDASYFHKTYFSACAEPGFLEHIKSYGKKQIIVVGTEAHVCVLQTCLDLIQNGFEVILVHDAVGSRNPEHKKLALEQLKQADGVISCAEIVIFQWTKKAATSTFKQILPIIK</sequence>
<dbReference type="InterPro" id="IPR050993">
    <property type="entry name" value="Isochorismatase_domain"/>
</dbReference>
<dbReference type="RefSeq" id="WP_104643985.1">
    <property type="nucleotide sequence ID" value="NZ_AQGW01000025.1"/>
</dbReference>
<feature type="domain" description="Isochorismatase-like" evidence="1">
    <location>
        <begin position="12"/>
        <end position="160"/>
    </location>
</feature>
<dbReference type="EMBL" id="LT965929">
    <property type="protein sequence ID" value="SOU42900.1"/>
    <property type="molecule type" value="Genomic_DNA"/>
</dbReference>
<dbReference type="InterPro" id="IPR000868">
    <property type="entry name" value="Isochorismatase-like_dom"/>
</dbReference>
<organism evidence="3 4">
    <name type="scientific">Pseudoalteromonas carrageenovora IAM 12662</name>
    <dbReference type="NCBI Taxonomy" id="1314868"/>
    <lineage>
        <taxon>Bacteria</taxon>
        <taxon>Pseudomonadati</taxon>
        <taxon>Pseudomonadota</taxon>
        <taxon>Gammaproteobacteria</taxon>
        <taxon>Alteromonadales</taxon>
        <taxon>Pseudoalteromonadaceae</taxon>
        <taxon>Pseudoalteromonas</taxon>
    </lineage>
</organism>
<dbReference type="GeneID" id="93665607"/>
<accession>A0A2K4XEZ9</accession>
<dbReference type="Proteomes" id="UP000615003">
    <property type="component" value="Unassembled WGS sequence"/>
</dbReference>
<dbReference type="InterPro" id="IPR036380">
    <property type="entry name" value="Isochorismatase-like_sf"/>
</dbReference>
<dbReference type="PANTHER" id="PTHR14119:SF3">
    <property type="entry name" value="ISOCHORISMATASE DOMAIN-CONTAINING PROTEIN 2"/>
    <property type="match status" value="1"/>
</dbReference>
<dbReference type="GO" id="GO:0016787">
    <property type="term" value="F:hydrolase activity"/>
    <property type="evidence" value="ECO:0007669"/>
    <property type="project" value="UniProtKB-KW"/>
</dbReference>
<dbReference type="Gene3D" id="3.40.50.850">
    <property type="entry name" value="Isochorismatase-like"/>
    <property type="match status" value="1"/>
</dbReference>
<evidence type="ECO:0000313" key="2">
    <source>
        <dbReference type="EMBL" id="MBE0384516.1"/>
    </source>
</evidence>
<reference evidence="2 5" key="1">
    <citation type="submission" date="2015-06" db="EMBL/GenBank/DDBJ databases">
        <title>Genome sequence of Pseudoalteromonas carrageenovora.</title>
        <authorList>
            <person name="Xie B.-B."/>
            <person name="Rong J.-C."/>
            <person name="Qin Q.-L."/>
            <person name="Zhang Y.-Z."/>
        </authorList>
    </citation>
    <scope>NUCLEOTIDE SEQUENCE [LARGE SCALE GENOMIC DNA]</scope>
    <source>
        <strain evidence="2 5">IAM 12662</strain>
    </source>
</reference>
<gene>
    <name evidence="3" type="ORF">PCAR9_B0428</name>
    <name evidence="2" type="ORF">PCARR_b0509</name>
</gene>
<dbReference type="PANTHER" id="PTHR14119">
    <property type="entry name" value="HYDROLASE"/>
    <property type="match status" value="1"/>
</dbReference>
<protein>
    <submittedName>
        <fullName evidence="3">Hydrolase</fullName>
    </submittedName>
</protein>
<evidence type="ECO:0000313" key="5">
    <source>
        <dbReference type="Proteomes" id="UP000615003"/>
    </source>
</evidence>
<evidence type="ECO:0000259" key="1">
    <source>
        <dbReference type="Pfam" id="PF00857"/>
    </source>
</evidence>
<evidence type="ECO:0000313" key="4">
    <source>
        <dbReference type="Proteomes" id="UP000238288"/>
    </source>
</evidence>
<keyword evidence="3" id="KW-0378">Hydrolase</keyword>
<reference evidence="3 4" key="2">
    <citation type="submission" date="2017-11" db="EMBL/GenBank/DDBJ databases">
        <authorList>
            <person name="Han C.G."/>
        </authorList>
    </citation>
    <scope>NUCLEOTIDE SEQUENCE [LARGE SCALE GENOMIC DNA]</scope>
    <source>
        <strain evidence="4">ATCC 43555</strain>
        <strain evidence="3">ATCC43555</strain>
    </source>
</reference>
<dbReference type="Proteomes" id="UP000238288">
    <property type="component" value="Chromosome PCAR9b"/>
</dbReference>
<keyword evidence="5" id="KW-1185">Reference proteome</keyword>
<dbReference type="Pfam" id="PF00857">
    <property type="entry name" value="Isochorismatase"/>
    <property type="match status" value="1"/>
</dbReference>
<evidence type="ECO:0000313" key="3">
    <source>
        <dbReference type="EMBL" id="SOU42900.1"/>
    </source>
</evidence>
<name>A0A2K4XEZ9_PSEVC</name>